<name>A0A564YZI7_HYMDI</name>
<dbReference type="Proteomes" id="UP000321570">
    <property type="component" value="Unassembled WGS sequence"/>
</dbReference>
<evidence type="ECO:0000313" key="1">
    <source>
        <dbReference type="EMBL" id="VUZ52439.1"/>
    </source>
</evidence>
<evidence type="ECO:0000313" key="2">
    <source>
        <dbReference type="Proteomes" id="UP000321570"/>
    </source>
</evidence>
<dbReference type="EMBL" id="CABIJS010000499">
    <property type="protein sequence ID" value="VUZ52439.1"/>
    <property type="molecule type" value="Genomic_DNA"/>
</dbReference>
<evidence type="ECO:0008006" key="3">
    <source>
        <dbReference type="Google" id="ProtNLM"/>
    </source>
</evidence>
<sequence>MEMMLSLRDLQKDFSLKDEPRTGCSNKLTSEKLQVGIDENSTCTIRELTKTFHI</sequence>
<dbReference type="AlphaFoldDB" id="A0A564YZI7"/>
<gene>
    <name evidence="1" type="ORF">WMSIL1_LOCUS10943</name>
</gene>
<protein>
    <recommendedName>
        <fullName evidence="3">HTH_48 domain-containing protein</fullName>
    </recommendedName>
</protein>
<proteinExistence type="predicted"/>
<organism evidence="1 2">
    <name type="scientific">Hymenolepis diminuta</name>
    <name type="common">Rat tapeworm</name>
    <dbReference type="NCBI Taxonomy" id="6216"/>
    <lineage>
        <taxon>Eukaryota</taxon>
        <taxon>Metazoa</taxon>
        <taxon>Spiralia</taxon>
        <taxon>Lophotrochozoa</taxon>
        <taxon>Platyhelminthes</taxon>
        <taxon>Cestoda</taxon>
        <taxon>Eucestoda</taxon>
        <taxon>Cyclophyllidea</taxon>
        <taxon>Hymenolepididae</taxon>
        <taxon>Hymenolepis</taxon>
    </lineage>
</organism>
<keyword evidence="2" id="KW-1185">Reference proteome</keyword>
<reference evidence="1 2" key="1">
    <citation type="submission" date="2019-07" db="EMBL/GenBank/DDBJ databases">
        <authorList>
            <person name="Jastrzebski P J."/>
            <person name="Paukszto L."/>
            <person name="Jastrzebski P J."/>
        </authorList>
    </citation>
    <scope>NUCLEOTIDE SEQUENCE [LARGE SCALE GENOMIC DNA]</scope>
    <source>
        <strain evidence="1 2">WMS-il1</strain>
    </source>
</reference>
<accession>A0A564YZI7</accession>